<dbReference type="SMART" id="SM00409">
    <property type="entry name" value="IG"/>
    <property type="match status" value="1"/>
</dbReference>
<feature type="disulfide bond" evidence="12">
    <location>
        <begin position="221"/>
        <end position="236"/>
    </location>
</feature>
<feature type="disulfide bond" evidence="12">
    <location>
        <begin position="248"/>
        <end position="266"/>
    </location>
</feature>
<feature type="disulfide bond" evidence="12">
    <location>
        <begin position="241"/>
        <end position="253"/>
    </location>
</feature>
<dbReference type="AlphaFoldDB" id="A0A8W8MHD7"/>
<feature type="disulfide bond" evidence="12">
    <location>
        <begin position="299"/>
        <end position="314"/>
    </location>
</feature>
<proteinExistence type="inferred from homology"/>
<evidence type="ECO:0000256" key="9">
    <source>
        <dbReference type="ARBA" id="ARBA00023157"/>
    </source>
</evidence>
<feature type="disulfide bond" evidence="12">
    <location>
        <begin position="202"/>
        <end position="214"/>
    </location>
</feature>
<feature type="disulfide bond" evidence="12">
    <location>
        <begin position="209"/>
        <end position="227"/>
    </location>
</feature>
<evidence type="ECO:0000256" key="2">
    <source>
        <dbReference type="ARBA" id="ARBA00004308"/>
    </source>
</evidence>
<dbReference type="InterPro" id="IPR036179">
    <property type="entry name" value="Ig-like_dom_sf"/>
</dbReference>
<dbReference type="FunFam" id="4.10.400.10:FF:000024">
    <property type="entry name" value="Low-density lipoprotein RecePtor related"/>
    <property type="match status" value="1"/>
</dbReference>
<evidence type="ECO:0000256" key="6">
    <source>
        <dbReference type="ARBA" id="ARBA00022737"/>
    </source>
</evidence>
<dbReference type="GO" id="GO:0012505">
    <property type="term" value="C:endomembrane system"/>
    <property type="evidence" value="ECO:0007669"/>
    <property type="project" value="UniProtKB-SubCell"/>
</dbReference>
<evidence type="ECO:0000256" key="8">
    <source>
        <dbReference type="ARBA" id="ARBA00023136"/>
    </source>
</evidence>
<dbReference type="InterPro" id="IPR008979">
    <property type="entry name" value="Galactose-bd-like_sf"/>
</dbReference>
<evidence type="ECO:0000256" key="7">
    <source>
        <dbReference type="ARBA" id="ARBA00022989"/>
    </source>
</evidence>
<evidence type="ECO:0000256" key="12">
    <source>
        <dbReference type="PROSITE-ProRule" id="PRU00124"/>
    </source>
</evidence>
<dbReference type="FunFam" id="4.10.400.10:FF:000005">
    <property type="entry name" value="low-density lipoprotein receptor-related protein 1B"/>
    <property type="match status" value="1"/>
</dbReference>
<dbReference type="SMART" id="SM00192">
    <property type="entry name" value="LDLa"/>
    <property type="match status" value="3"/>
</dbReference>
<evidence type="ECO:0000256" key="1">
    <source>
        <dbReference type="ARBA" id="ARBA00004167"/>
    </source>
</evidence>
<protein>
    <recommendedName>
        <fullName evidence="14">Ig-like domain-containing protein</fullName>
    </recommendedName>
</protein>
<dbReference type="InterPro" id="IPR023415">
    <property type="entry name" value="LDLR_class-A_CS"/>
</dbReference>
<sequence>MSDSQHYFVRYFVCYAGVLSVGLGLRVVSSDYANVALNKPTHQENPAVVWDARFESSNAVDGLKSNHSWDEGQCVVSAYGKQTATWWVNLSSIHSIHHITIYFRTGNEKLGFEKPLTITVSPKNLRLKEGEPAVFRCTSSVPVPLRWSTSSNKSLPVQASVGDNYLAIPETRISDSGSYKCFVVGEESRFFTVARLDIWSECEADQMTCSNGKCVPISYICDGDNDCRDMSDEQNCPSRTCAGDEMTCSNRKCVPIRYICDGDNDCGDMSDEQNCPGNTCGPDQMTCSNGKCVPISYICDGDNDCGDFSDERNCETISYMPSNFLGFSVFVSNTTDRSQGTLCFKDNNFTTSSLPAVFTINCSVHGQYVIYYNERLPGTAYPDDYSMYAFNDVCEVEVYGCEQTGHNGHNCSRFDGSCRSCDTKRGVCEECASGYDGQQHEKESLKEDNVHHWQIMFYCIVGVFGVSLIINGALVKCVHSRGKRLKKQRTNDEAQWRNGELLNVSQNCNEYDNLQQSPVEIYDTVV</sequence>
<dbReference type="PANTHER" id="PTHR24270:SF61">
    <property type="entry name" value="EGF-LIKE DOMAIN-CONTAINING PROTEIN"/>
    <property type="match status" value="1"/>
</dbReference>
<reference evidence="15" key="1">
    <citation type="submission" date="2022-08" db="UniProtKB">
        <authorList>
            <consortium name="EnsemblMetazoa"/>
        </authorList>
    </citation>
    <scope>IDENTIFICATION</scope>
    <source>
        <strain evidence="15">05x7-T-G4-1.051#20</strain>
    </source>
</reference>
<comment type="similarity">
    <text evidence="3">Belongs to the LDLR family.</text>
</comment>
<feature type="disulfide bond" evidence="12">
    <location>
        <begin position="280"/>
        <end position="292"/>
    </location>
</feature>
<keyword evidence="7 13" id="KW-1133">Transmembrane helix</keyword>
<evidence type="ECO:0000313" key="16">
    <source>
        <dbReference type="Proteomes" id="UP000005408"/>
    </source>
</evidence>
<keyword evidence="10" id="KW-0675">Receptor</keyword>
<evidence type="ECO:0000256" key="5">
    <source>
        <dbReference type="ARBA" id="ARBA00022692"/>
    </source>
</evidence>
<accession>A0A8W8MHD7</accession>
<feature type="disulfide bond" evidence="12">
    <location>
        <begin position="260"/>
        <end position="275"/>
    </location>
</feature>
<keyword evidence="6" id="KW-0677">Repeat</keyword>
<keyword evidence="4" id="KW-0254">Endocytosis</keyword>
<dbReference type="PROSITE" id="PS50835">
    <property type="entry name" value="IG_LIKE"/>
    <property type="match status" value="1"/>
</dbReference>
<feature type="disulfide bond" evidence="12">
    <location>
        <begin position="287"/>
        <end position="305"/>
    </location>
</feature>
<dbReference type="PROSITE" id="PS50068">
    <property type="entry name" value="LDLRA_2"/>
    <property type="match status" value="3"/>
</dbReference>
<dbReference type="CDD" id="cd00112">
    <property type="entry name" value="LDLa"/>
    <property type="match status" value="3"/>
</dbReference>
<dbReference type="InterPro" id="IPR003599">
    <property type="entry name" value="Ig_sub"/>
</dbReference>
<dbReference type="GO" id="GO:0006897">
    <property type="term" value="P:endocytosis"/>
    <property type="evidence" value="ECO:0007669"/>
    <property type="project" value="UniProtKB-KW"/>
</dbReference>
<dbReference type="SUPFAM" id="SSF48726">
    <property type="entry name" value="Immunoglobulin"/>
    <property type="match status" value="1"/>
</dbReference>
<dbReference type="InterPro" id="IPR003598">
    <property type="entry name" value="Ig_sub2"/>
</dbReference>
<dbReference type="EnsemblMetazoa" id="G33151.1">
    <property type="protein sequence ID" value="G33151.1:cds"/>
    <property type="gene ID" value="G33151"/>
</dbReference>
<keyword evidence="16" id="KW-1185">Reference proteome</keyword>
<evidence type="ECO:0000256" key="3">
    <source>
        <dbReference type="ARBA" id="ARBA00009939"/>
    </source>
</evidence>
<dbReference type="SMART" id="SM00408">
    <property type="entry name" value="IGc2"/>
    <property type="match status" value="1"/>
</dbReference>
<feature type="domain" description="Ig-like" evidence="14">
    <location>
        <begin position="115"/>
        <end position="192"/>
    </location>
</feature>
<feature type="transmembrane region" description="Helical" evidence="13">
    <location>
        <begin position="455"/>
        <end position="478"/>
    </location>
</feature>
<dbReference type="Gene3D" id="2.60.120.260">
    <property type="entry name" value="Galactose-binding domain-like"/>
    <property type="match status" value="2"/>
</dbReference>
<dbReference type="Proteomes" id="UP000005408">
    <property type="component" value="Unassembled WGS sequence"/>
</dbReference>
<dbReference type="GO" id="GO:0005886">
    <property type="term" value="C:plasma membrane"/>
    <property type="evidence" value="ECO:0007669"/>
    <property type="project" value="TreeGrafter"/>
</dbReference>
<keyword evidence="9 12" id="KW-1015">Disulfide bond</keyword>
<evidence type="ECO:0000259" key="14">
    <source>
        <dbReference type="PROSITE" id="PS50835"/>
    </source>
</evidence>
<dbReference type="InterPro" id="IPR050685">
    <property type="entry name" value="LDLR"/>
</dbReference>
<evidence type="ECO:0000256" key="10">
    <source>
        <dbReference type="ARBA" id="ARBA00023170"/>
    </source>
</evidence>
<dbReference type="InterPro" id="IPR002172">
    <property type="entry name" value="LDrepeatLR_classA_rpt"/>
</dbReference>
<dbReference type="SUPFAM" id="SSF49785">
    <property type="entry name" value="Galactose-binding domain-like"/>
    <property type="match status" value="1"/>
</dbReference>
<dbReference type="Gene3D" id="4.10.400.10">
    <property type="entry name" value="Low-density Lipoprotein Receptor"/>
    <property type="match status" value="3"/>
</dbReference>
<dbReference type="SUPFAM" id="SSF57424">
    <property type="entry name" value="LDL receptor-like module"/>
    <property type="match status" value="3"/>
</dbReference>
<dbReference type="PANTHER" id="PTHR24270">
    <property type="entry name" value="LOW-DENSITY LIPOPROTEIN RECEPTOR-RELATED"/>
    <property type="match status" value="1"/>
</dbReference>
<name>A0A8W8MHD7_MAGGI</name>
<dbReference type="Pfam" id="PF00057">
    <property type="entry name" value="Ldl_recept_a"/>
    <property type="match status" value="3"/>
</dbReference>
<evidence type="ECO:0000256" key="13">
    <source>
        <dbReference type="SAM" id="Phobius"/>
    </source>
</evidence>
<evidence type="ECO:0000256" key="11">
    <source>
        <dbReference type="ARBA" id="ARBA00023180"/>
    </source>
</evidence>
<dbReference type="InterPro" id="IPR007110">
    <property type="entry name" value="Ig-like_dom"/>
</dbReference>
<dbReference type="PRINTS" id="PR00261">
    <property type="entry name" value="LDLRECEPTOR"/>
</dbReference>
<dbReference type="FunFam" id="4.10.400.10:FF:000065">
    <property type="entry name" value="Transmembrane protease serine 7"/>
    <property type="match status" value="1"/>
</dbReference>
<keyword evidence="5 13" id="KW-0812">Transmembrane</keyword>
<evidence type="ECO:0000313" key="15">
    <source>
        <dbReference type="EnsemblMetazoa" id="G33151.1:cds"/>
    </source>
</evidence>
<evidence type="ECO:0000256" key="4">
    <source>
        <dbReference type="ARBA" id="ARBA00022583"/>
    </source>
</evidence>
<feature type="transmembrane region" description="Helical" evidence="13">
    <location>
        <begin position="7"/>
        <end position="28"/>
    </location>
</feature>
<organism evidence="15 16">
    <name type="scientific">Magallana gigas</name>
    <name type="common">Pacific oyster</name>
    <name type="synonym">Crassostrea gigas</name>
    <dbReference type="NCBI Taxonomy" id="29159"/>
    <lineage>
        <taxon>Eukaryota</taxon>
        <taxon>Metazoa</taxon>
        <taxon>Spiralia</taxon>
        <taxon>Lophotrochozoa</taxon>
        <taxon>Mollusca</taxon>
        <taxon>Bivalvia</taxon>
        <taxon>Autobranchia</taxon>
        <taxon>Pteriomorphia</taxon>
        <taxon>Ostreida</taxon>
        <taxon>Ostreoidea</taxon>
        <taxon>Ostreidae</taxon>
        <taxon>Magallana</taxon>
    </lineage>
</organism>
<dbReference type="InterPro" id="IPR036055">
    <property type="entry name" value="LDL_receptor-like_sf"/>
</dbReference>
<comment type="subcellular location">
    <subcellularLocation>
        <location evidence="2">Endomembrane system</location>
    </subcellularLocation>
    <subcellularLocation>
        <location evidence="1">Membrane</location>
        <topology evidence="1">Single-pass membrane protein</topology>
    </subcellularLocation>
</comment>
<keyword evidence="8 13" id="KW-0472">Membrane</keyword>
<dbReference type="PROSITE" id="PS01209">
    <property type="entry name" value="LDLRA_1"/>
    <property type="match status" value="2"/>
</dbReference>
<keyword evidence="11" id="KW-0325">Glycoprotein</keyword>
<dbReference type="Pfam" id="PF13927">
    <property type="entry name" value="Ig_3"/>
    <property type="match status" value="1"/>
</dbReference>